<evidence type="ECO:0000313" key="1">
    <source>
        <dbReference type="EMBL" id="CAK5068075.1"/>
    </source>
</evidence>
<proteinExistence type="predicted"/>
<reference evidence="1" key="1">
    <citation type="submission" date="2023-11" db="EMBL/GenBank/DDBJ databases">
        <authorList>
            <person name="Poullet M."/>
        </authorList>
    </citation>
    <scope>NUCLEOTIDE SEQUENCE</scope>
    <source>
        <strain evidence="1">E1834</strain>
    </source>
</reference>
<comment type="caution">
    <text evidence="1">The sequence shown here is derived from an EMBL/GenBank/DDBJ whole genome shotgun (WGS) entry which is preliminary data.</text>
</comment>
<dbReference type="Proteomes" id="UP001497535">
    <property type="component" value="Unassembled WGS sequence"/>
</dbReference>
<evidence type="ECO:0000313" key="2">
    <source>
        <dbReference type="Proteomes" id="UP001497535"/>
    </source>
</evidence>
<organism evidence="1 2">
    <name type="scientific">Meloidogyne enterolobii</name>
    <name type="common">Root-knot nematode worm</name>
    <name type="synonym">Meloidogyne mayaguensis</name>
    <dbReference type="NCBI Taxonomy" id="390850"/>
    <lineage>
        <taxon>Eukaryota</taxon>
        <taxon>Metazoa</taxon>
        <taxon>Ecdysozoa</taxon>
        <taxon>Nematoda</taxon>
        <taxon>Chromadorea</taxon>
        <taxon>Rhabditida</taxon>
        <taxon>Tylenchina</taxon>
        <taxon>Tylenchomorpha</taxon>
        <taxon>Tylenchoidea</taxon>
        <taxon>Meloidogynidae</taxon>
        <taxon>Meloidogyninae</taxon>
        <taxon>Meloidogyne</taxon>
    </lineage>
</organism>
<sequence>MLDDGRVELVLIIAPLGVATISTLTGLFCCSFLICKYRLSSWLYFTFFALGLSFFLLIFSRSFLIKSRLGSPVSNVVSPL</sequence>
<name>A0ACB0YY25_MELEN</name>
<keyword evidence="2" id="KW-1185">Reference proteome</keyword>
<accession>A0ACB0YY25</accession>
<gene>
    <name evidence="1" type="ORF">MENTE1834_LOCUS18015</name>
</gene>
<dbReference type="EMBL" id="CAVMJV010000020">
    <property type="protein sequence ID" value="CAK5068075.1"/>
    <property type="molecule type" value="Genomic_DNA"/>
</dbReference>
<protein>
    <submittedName>
        <fullName evidence="1">Uncharacterized protein</fullName>
    </submittedName>
</protein>